<dbReference type="RefSeq" id="YP_009481082.1">
    <property type="nucleotide sequence ID" value="NC_037665.1"/>
</dbReference>
<dbReference type="EMBL" id="MG011691">
    <property type="protein sequence ID" value="AVK77086.1"/>
    <property type="molecule type" value="Genomic_DNA"/>
</dbReference>
<proteinExistence type="predicted"/>
<reference evidence="1" key="1">
    <citation type="journal article" date="2018" name="Nat. Commun.">
        <title>Diversity and evolution of the emerging Pandoraviridae family.</title>
        <authorList>
            <person name="Legendre M."/>
            <person name="Fabre E."/>
            <person name="Poirot O."/>
            <person name="Jeudy S."/>
            <person name="Lartigue A."/>
            <person name="Alempic J.M."/>
            <person name="Beucher L."/>
            <person name="Philippe N."/>
            <person name="Bertaux L."/>
            <person name="Christo-Foroux E."/>
            <person name="Labadie K."/>
            <person name="Coute Y."/>
            <person name="Abergel C."/>
            <person name="Claverie J.M."/>
        </authorList>
    </citation>
    <scope>NUCLEOTIDE SEQUENCE [LARGE SCALE GENOMIC DNA]</scope>
    <source>
        <strain evidence="1">Macleodensis</strain>
    </source>
</reference>
<organism evidence="1">
    <name type="scientific">Pandoravirus macleodensis</name>
    <dbReference type="NCBI Taxonomy" id="2107707"/>
    <lineage>
        <taxon>Viruses</taxon>
        <taxon>Pandoravirus</taxon>
    </lineage>
</organism>
<accession>A0A2U7UF60</accession>
<protein>
    <submittedName>
        <fullName evidence="1">Uncharacterized protein</fullName>
    </submittedName>
</protein>
<dbReference type="KEGG" id="vg:36841541"/>
<evidence type="ECO:0000313" key="1">
    <source>
        <dbReference type="EMBL" id="AVK77086.1"/>
    </source>
</evidence>
<name>A0A2U7UF60_9VIRU</name>
<sequence length="138" mass="15527">MDPPPFETFEPKLPRRAAVLRAAMTFVRTADAAVTDAKQTETCNYWCDTDGVAQFYECQKIVRESAKLRARGLTEATAEIVDDVSWYYKRYGACRVDAFDIRARGSIALRMSHCRRPRTTYTGVVDVEAAGHVPKETA</sequence>
<gene>
    <name evidence="1" type="ORF">pmac_cds_398</name>
</gene>
<dbReference type="GeneID" id="36841541"/>
<dbReference type="Proteomes" id="UP000249758">
    <property type="component" value="Segment"/>
</dbReference>